<gene>
    <name evidence="3" type="ORF">SAMN05421580_10427</name>
</gene>
<accession>A0A1N7LE48</accession>
<dbReference type="STRING" id="453582.SAMN05421580_10427"/>
<dbReference type="Gene3D" id="1.10.3730.20">
    <property type="match status" value="1"/>
</dbReference>
<feature type="transmembrane region" description="Helical" evidence="1">
    <location>
        <begin position="151"/>
        <end position="170"/>
    </location>
</feature>
<dbReference type="SUPFAM" id="SSF103481">
    <property type="entry name" value="Multidrug resistance efflux transporter EmrE"/>
    <property type="match status" value="2"/>
</dbReference>
<feature type="transmembrane region" description="Helical" evidence="1">
    <location>
        <begin position="264"/>
        <end position="282"/>
    </location>
</feature>
<name>A0A1N7LE48_9RHOB</name>
<dbReference type="GO" id="GO:0016020">
    <property type="term" value="C:membrane"/>
    <property type="evidence" value="ECO:0007669"/>
    <property type="project" value="InterPro"/>
</dbReference>
<sequence length="325" mass="34409">MTDASKNNAKGALLGLASMAVYATHDAVAKLLGGHYAAVQIIFFSALLSFPVLTVILLRDKREASLRPVRPGWVLARAAATVATGVCAFYAFSHLPLAQVYPILFAMPLLITIFAIPILGEKVGLHRWAAVIVGLIGVLIVVRPGQAELGMGHLAALAAAICGATASVIVRKIGKEERSVVLLLSPLLGNFVAMGLALPFVWVPLEISALGLMGVIALFGLTGAFLSILAYRTGEAAIVAPMQYSQIVWAVLFGWVFFNEGVDAVTLLGASVVIASGLYIVWRESTAHTSQFTPVLRTRGRTEFVTAPRASILQRALNPSARGGR</sequence>
<proteinExistence type="predicted"/>
<protein>
    <submittedName>
        <fullName evidence="3">S-adenosylmethionine uptake transporter</fullName>
    </submittedName>
</protein>
<evidence type="ECO:0000313" key="3">
    <source>
        <dbReference type="EMBL" id="SIS72067.1"/>
    </source>
</evidence>
<keyword evidence="1" id="KW-0472">Membrane</keyword>
<feature type="transmembrane region" description="Helical" evidence="1">
    <location>
        <begin position="71"/>
        <end position="92"/>
    </location>
</feature>
<dbReference type="Pfam" id="PF00892">
    <property type="entry name" value="EamA"/>
    <property type="match status" value="2"/>
</dbReference>
<keyword evidence="4" id="KW-1185">Reference proteome</keyword>
<dbReference type="InterPro" id="IPR037185">
    <property type="entry name" value="EmrE-like"/>
</dbReference>
<feature type="transmembrane region" description="Helical" evidence="1">
    <location>
        <begin position="182"/>
        <end position="203"/>
    </location>
</feature>
<evidence type="ECO:0000313" key="4">
    <source>
        <dbReference type="Proteomes" id="UP000186221"/>
    </source>
</evidence>
<evidence type="ECO:0000256" key="1">
    <source>
        <dbReference type="SAM" id="Phobius"/>
    </source>
</evidence>
<dbReference type="AlphaFoldDB" id="A0A1N7LE48"/>
<dbReference type="InterPro" id="IPR000620">
    <property type="entry name" value="EamA_dom"/>
</dbReference>
<dbReference type="PANTHER" id="PTHR22911:SF103">
    <property type="entry name" value="BLR2811 PROTEIN"/>
    <property type="match status" value="1"/>
</dbReference>
<dbReference type="Proteomes" id="UP000186221">
    <property type="component" value="Unassembled WGS sequence"/>
</dbReference>
<feature type="domain" description="EamA" evidence="2">
    <location>
        <begin position="151"/>
        <end position="280"/>
    </location>
</feature>
<evidence type="ECO:0000259" key="2">
    <source>
        <dbReference type="Pfam" id="PF00892"/>
    </source>
</evidence>
<reference evidence="4" key="1">
    <citation type="submission" date="2017-01" db="EMBL/GenBank/DDBJ databases">
        <authorList>
            <person name="Varghese N."/>
            <person name="Submissions S."/>
        </authorList>
    </citation>
    <scope>NUCLEOTIDE SEQUENCE [LARGE SCALE GENOMIC DNA]</scope>
    <source>
        <strain evidence="4">DSM 19945</strain>
    </source>
</reference>
<organism evidence="3 4">
    <name type="scientific">Rhodobacter aestuarii</name>
    <dbReference type="NCBI Taxonomy" id="453582"/>
    <lineage>
        <taxon>Bacteria</taxon>
        <taxon>Pseudomonadati</taxon>
        <taxon>Pseudomonadota</taxon>
        <taxon>Alphaproteobacteria</taxon>
        <taxon>Rhodobacterales</taxon>
        <taxon>Rhodobacter group</taxon>
        <taxon>Rhodobacter</taxon>
    </lineage>
</organism>
<dbReference type="EMBL" id="FTOG01000004">
    <property type="protein sequence ID" value="SIS72067.1"/>
    <property type="molecule type" value="Genomic_DNA"/>
</dbReference>
<feature type="domain" description="EamA" evidence="2">
    <location>
        <begin position="10"/>
        <end position="142"/>
    </location>
</feature>
<feature type="transmembrane region" description="Helical" evidence="1">
    <location>
        <begin position="238"/>
        <end position="258"/>
    </location>
</feature>
<dbReference type="PANTHER" id="PTHR22911">
    <property type="entry name" value="ACYL-MALONYL CONDENSING ENZYME-RELATED"/>
    <property type="match status" value="1"/>
</dbReference>
<keyword evidence="1" id="KW-0812">Transmembrane</keyword>
<feature type="transmembrane region" description="Helical" evidence="1">
    <location>
        <begin position="209"/>
        <end position="231"/>
    </location>
</feature>
<feature type="transmembrane region" description="Helical" evidence="1">
    <location>
        <begin position="128"/>
        <end position="145"/>
    </location>
</feature>
<keyword evidence="1" id="KW-1133">Transmembrane helix</keyword>
<feature type="transmembrane region" description="Helical" evidence="1">
    <location>
        <begin position="39"/>
        <end position="59"/>
    </location>
</feature>
<dbReference type="OrthoDB" id="7818056at2"/>
<dbReference type="RefSeq" id="WP_076484522.1">
    <property type="nucleotide sequence ID" value="NZ_FTOG01000004.1"/>
</dbReference>
<feature type="transmembrane region" description="Helical" evidence="1">
    <location>
        <begin position="98"/>
        <end position="116"/>
    </location>
</feature>